<dbReference type="PRINTS" id="PR00038">
    <property type="entry name" value="HTHLUXR"/>
</dbReference>
<dbReference type="PANTHER" id="PTHR43214">
    <property type="entry name" value="TWO-COMPONENT RESPONSE REGULATOR"/>
    <property type="match status" value="1"/>
</dbReference>
<dbReference type="CDD" id="cd06170">
    <property type="entry name" value="LuxR_C_like"/>
    <property type="match status" value="1"/>
</dbReference>
<dbReference type="PROSITE" id="PS50043">
    <property type="entry name" value="HTH_LUXR_2"/>
    <property type="match status" value="1"/>
</dbReference>
<dbReference type="SUPFAM" id="SSF52172">
    <property type="entry name" value="CheY-like"/>
    <property type="match status" value="1"/>
</dbReference>
<evidence type="ECO:0000313" key="6">
    <source>
        <dbReference type="EMBL" id="WAS89796.1"/>
    </source>
</evidence>
<sequence>MILVDDHAMVLECLSVLLGGEFEVVGAFTDGATALAAARELHPDVVALELELPTLGGLELVRALQTISSVRSVVVTRHADPQRARSALDAGARGYMLKDASPEELVAGVRTVAAGGCHVSPAIAAILRVTGETAPRRRGNNLLTARQREILARVATGMAGKAIADDLGIALKTVEFHKARISRQLGLRSRAAMTRYALEHGLAPLRKRD</sequence>
<evidence type="ECO:0000313" key="7">
    <source>
        <dbReference type="Proteomes" id="UP001164459"/>
    </source>
</evidence>
<keyword evidence="1" id="KW-0597">Phosphoprotein</keyword>
<dbReference type="Gene3D" id="3.40.50.2300">
    <property type="match status" value="1"/>
</dbReference>
<gene>
    <name evidence="6" type="ORF">O0S08_26695</name>
</gene>
<feature type="domain" description="HTH luxR-type" evidence="4">
    <location>
        <begin position="136"/>
        <end position="201"/>
    </location>
</feature>
<dbReference type="CDD" id="cd17535">
    <property type="entry name" value="REC_NarL-like"/>
    <property type="match status" value="1"/>
</dbReference>
<evidence type="ECO:0000259" key="4">
    <source>
        <dbReference type="PROSITE" id="PS50043"/>
    </source>
</evidence>
<evidence type="ECO:0000256" key="3">
    <source>
        <dbReference type="PROSITE-ProRule" id="PRU00169"/>
    </source>
</evidence>
<dbReference type="SMART" id="SM00421">
    <property type="entry name" value="HTH_LUXR"/>
    <property type="match status" value="1"/>
</dbReference>
<evidence type="ECO:0000256" key="2">
    <source>
        <dbReference type="ARBA" id="ARBA00023125"/>
    </source>
</evidence>
<keyword evidence="7" id="KW-1185">Reference proteome</keyword>
<dbReference type="Proteomes" id="UP001164459">
    <property type="component" value="Chromosome"/>
</dbReference>
<dbReference type="Pfam" id="PF00072">
    <property type="entry name" value="Response_reg"/>
    <property type="match status" value="1"/>
</dbReference>
<dbReference type="InterPro" id="IPR001789">
    <property type="entry name" value="Sig_transdc_resp-reg_receiver"/>
</dbReference>
<dbReference type="RefSeq" id="WP_269032106.1">
    <property type="nucleotide sequence ID" value="NZ_CP114040.1"/>
</dbReference>
<organism evidence="6 7">
    <name type="scientific">Nannocystis punicea</name>
    <dbReference type="NCBI Taxonomy" id="2995304"/>
    <lineage>
        <taxon>Bacteria</taxon>
        <taxon>Pseudomonadati</taxon>
        <taxon>Myxococcota</taxon>
        <taxon>Polyangia</taxon>
        <taxon>Nannocystales</taxon>
        <taxon>Nannocystaceae</taxon>
        <taxon>Nannocystis</taxon>
    </lineage>
</organism>
<name>A0ABY7GS69_9BACT</name>
<proteinExistence type="predicted"/>
<comment type="caution">
    <text evidence="3">Lacks conserved residue(s) required for the propagation of feature annotation.</text>
</comment>
<dbReference type="EMBL" id="CP114040">
    <property type="protein sequence ID" value="WAS89796.1"/>
    <property type="molecule type" value="Genomic_DNA"/>
</dbReference>
<dbReference type="Pfam" id="PF00196">
    <property type="entry name" value="GerE"/>
    <property type="match status" value="1"/>
</dbReference>
<accession>A0ABY7GS69</accession>
<dbReference type="InterPro" id="IPR058245">
    <property type="entry name" value="NreC/VraR/RcsB-like_REC"/>
</dbReference>
<evidence type="ECO:0000259" key="5">
    <source>
        <dbReference type="PROSITE" id="PS50110"/>
    </source>
</evidence>
<dbReference type="InterPro" id="IPR011006">
    <property type="entry name" value="CheY-like_superfamily"/>
</dbReference>
<protein>
    <submittedName>
        <fullName evidence="6">Response regulator transcription factor</fullName>
    </submittedName>
</protein>
<dbReference type="SMART" id="SM00448">
    <property type="entry name" value="REC"/>
    <property type="match status" value="1"/>
</dbReference>
<feature type="domain" description="Response regulatory" evidence="5">
    <location>
        <begin position="1"/>
        <end position="113"/>
    </location>
</feature>
<evidence type="ECO:0000256" key="1">
    <source>
        <dbReference type="ARBA" id="ARBA00022553"/>
    </source>
</evidence>
<keyword evidence="2" id="KW-0238">DNA-binding</keyword>
<dbReference type="SUPFAM" id="SSF46894">
    <property type="entry name" value="C-terminal effector domain of the bipartite response regulators"/>
    <property type="match status" value="1"/>
</dbReference>
<dbReference type="PANTHER" id="PTHR43214:SF42">
    <property type="entry name" value="TRANSCRIPTIONAL REGULATORY PROTEIN DESR"/>
    <property type="match status" value="1"/>
</dbReference>
<dbReference type="InterPro" id="IPR000792">
    <property type="entry name" value="Tscrpt_reg_LuxR_C"/>
</dbReference>
<reference evidence="6" key="1">
    <citation type="submission" date="2022-11" db="EMBL/GenBank/DDBJ databases">
        <title>Minimal conservation of predation-associated metabolite biosynthetic gene clusters underscores biosynthetic potential of Myxococcota including descriptions for ten novel species: Archangium lansinium sp. nov., Myxococcus landrumus sp. nov., Nannocystis bai.</title>
        <authorList>
            <person name="Ahearne A."/>
            <person name="Stevens C."/>
            <person name="Dowd S."/>
        </authorList>
    </citation>
    <scope>NUCLEOTIDE SEQUENCE</scope>
    <source>
        <strain evidence="6">Fl3</strain>
    </source>
</reference>
<dbReference type="InterPro" id="IPR039420">
    <property type="entry name" value="WalR-like"/>
</dbReference>
<dbReference type="InterPro" id="IPR016032">
    <property type="entry name" value="Sig_transdc_resp-reg_C-effctor"/>
</dbReference>
<dbReference type="PROSITE" id="PS50110">
    <property type="entry name" value="RESPONSE_REGULATORY"/>
    <property type="match status" value="1"/>
</dbReference>